<organism evidence="1 2">
    <name type="scientific">Brachionus plicatilis</name>
    <name type="common">Marine rotifer</name>
    <name type="synonym">Brachionus muelleri</name>
    <dbReference type="NCBI Taxonomy" id="10195"/>
    <lineage>
        <taxon>Eukaryota</taxon>
        <taxon>Metazoa</taxon>
        <taxon>Spiralia</taxon>
        <taxon>Gnathifera</taxon>
        <taxon>Rotifera</taxon>
        <taxon>Eurotatoria</taxon>
        <taxon>Monogononta</taxon>
        <taxon>Pseudotrocha</taxon>
        <taxon>Ploima</taxon>
        <taxon>Brachionidae</taxon>
        <taxon>Brachionus</taxon>
    </lineage>
</organism>
<evidence type="ECO:0000313" key="2">
    <source>
        <dbReference type="Proteomes" id="UP000276133"/>
    </source>
</evidence>
<keyword evidence="2" id="KW-1185">Reference proteome</keyword>
<comment type="caution">
    <text evidence="1">The sequence shown here is derived from an EMBL/GenBank/DDBJ whole genome shotgun (WGS) entry which is preliminary data.</text>
</comment>
<gene>
    <name evidence="1" type="ORF">BpHYR1_037214</name>
</gene>
<reference evidence="1 2" key="1">
    <citation type="journal article" date="2018" name="Sci. Rep.">
        <title>Genomic signatures of local adaptation to the degree of environmental predictability in rotifers.</title>
        <authorList>
            <person name="Franch-Gras L."/>
            <person name="Hahn C."/>
            <person name="Garcia-Roger E.M."/>
            <person name="Carmona M.J."/>
            <person name="Serra M."/>
            <person name="Gomez A."/>
        </authorList>
    </citation>
    <scope>NUCLEOTIDE SEQUENCE [LARGE SCALE GENOMIC DNA]</scope>
    <source>
        <strain evidence="1">HYR1</strain>
    </source>
</reference>
<proteinExistence type="predicted"/>
<evidence type="ECO:0000313" key="1">
    <source>
        <dbReference type="EMBL" id="RMZ99951.1"/>
    </source>
</evidence>
<name>A0A3M7PLG4_BRAPC</name>
<dbReference type="Proteomes" id="UP000276133">
    <property type="component" value="Unassembled WGS sequence"/>
</dbReference>
<dbReference type="EMBL" id="REGN01009983">
    <property type="protein sequence ID" value="RMZ99951.1"/>
    <property type="molecule type" value="Genomic_DNA"/>
</dbReference>
<sequence>MIPIKKGKLKLSHNCSSSIGYQASHTIGTAEKKNKSLNYNLAGYLSVCIKFKYLNYRLNKTRALARYRYTNKWSPALLHLVLDRSLVLYIWCQELDYVCKYF</sequence>
<accession>A0A3M7PLG4</accession>
<protein>
    <submittedName>
        <fullName evidence="1">Uncharacterized protein</fullName>
    </submittedName>
</protein>
<dbReference type="AlphaFoldDB" id="A0A3M7PLG4"/>